<feature type="non-terminal residue" evidence="1">
    <location>
        <position position="10"/>
    </location>
</feature>
<dbReference type="EMBL" id="CAJVCH010313231">
    <property type="protein sequence ID" value="CAG7786238.1"/>
    <property type="molecule type" value="Genomic_DNA"/>
</dbReference>
<reference evidence="1" key="1">
    <citation type="submission" date="2021-06" db="EMBL/GenBank/DDBJ databases">
        <authorList>
            <person name="Hodson N. C."/>
            <person name="Mongue J. A."/>
            <person name="Jaron S. K."/>
        </authorList>
    </citation>
    <scope>NUCLEOTIDE SEQUENCE</scope>
</reference>
<comment type="caution">
    <text evidence="1">The sequence shown here is derived from an EMBL/GenBank/DDBJ whole genome shotgun (WGS) entry which is preliminary data.</text>
</comment>
<evidence type="ECO:0000313" key="1">
    <source>
        <dbReference type="EMBL" id="CAG7733292.1"/>
    </source>
</evidence>
<gene>
    <name evidence="1" type="ORF">AFUS01_LOCUS21746</name>
    <name evidence="2" type="ORF">AFUS01_LOCUS24813</name>
</gene>
<organism evidence="1 3">
    <name type="scientific">Allacma fusca</name>
    <dbReference type="NCBI Taxonomy" id="39272"/>
    <lineage>
        <taxon>Eukaryota</taxon>
        <taxon>Metazoa</taxon>
        <taxon>Ecdysozoa</taxon>
        <taxon>Arthropoda</taxon>
        <taxon>Hexapoda</taxon>
        <taxon>Collembola</taxon>
        <taxon>Symphypleona</taxon>
        <taxon>Sminthuridae</taxon>
        <taxon>Allacma</taxon>
    </lineage>
</organism>
<sequence length="10" mass="1149">NYPNQGNSQK</sequence>
<dbReference type="EMBL" id="CAJVCH010246406">
    <property type="protein sequence ID" value="CAG7733292.1"/>
    <property type="molecule type" value="Genomic_DNA"/>
</dbReference>
<evidence type="ECO:0000313" key="3">
    <source>
        <dbReference type="Proteomes" id="UP000708208"/>
    </source>
</evidence>
<accession>A0A8J2PBJ6</accession>
<protein>
    <submittedName>
        <fullName evidence="1">Uncharacterized protein</fullName>
    </submittedName>
</protein>
<name>A0A8J2PBJ6_9HEXA</name>
<proteinExistence type="predicted"/>
<evidence type="ECO:0000313" key="2">
    <source>
        <dbReference type="EMBL" id="CAG7786238.1"/>
    </source>
</evidence>
<keyword evidence="3" id="KW-1185">Reference proteome</keyword>
<dbReference type="Proteomes" id="UP000708208">
    <property type="component" value="Unassembled WGS sequence"/>
</dbReference>